<protein>
    <submittedName>
        <fullName evidence="2">Uncharacterized protein</fullName>
    </submittedName>
</protein>
<feature type="region of interest" description="Disordered" evidence="1">
    <location>
        <begin position="1"/>
        <end position="26"/>
    </location>
</feature>
<proteinExistence type="predicted"/>
<evidence type="ECO:0000313" key="3">
    <source>
        <dbReference type="Proteomes" id="UP000018806"/>
    </source>
</evidence>
<dbReference type="RefSeq" id="YP_009002736.1">
    <property type="nucleotide sequence ID" value="NC_023498.1"/>
</dbReference>
<organism evidence="2 3">
    <name type="scientific">Mycobacterium phage Validus</name>
    <dbReference type="NCBI Taxonomy" id="1414747"/>
    <lineage>
        <taxon>Viruses</taxon>
        <taxon>Duplodnaviria</taxon>
        <taxon>Heunggongvirae</taxon>
        <taxon>Uroviricota</taxon>
        <taxon>Caudoviricetes</taxon>
        <taxon>Weiservirinae</taxon>
        <taxon>Anayavirus</taxon>
        <taxon>Anayavirus validus</taxon>
    </lineage>
</organism>
<dbReference type="GeneID" id="18479883"/>
<evidence type="ECO:0000313" key="2">
    <source>
        <dbReference type="EMBL" id="AHB79616.1"/>
    </source>
</evidence>
<sequence length="120" mass="12983">MGAEPVNVAEQYPPVTDGNGRTWYRPVRPAGADFSQWGWTSDPAQAHPDYQTDLAAMVREHEAPVVTAVAATAERYRGAFEQVLRLAEAAQQPPVREQGDQAALFDAAAYGVAYVAVRPA</sequence>
<keyword evidence="3" id="KW-1185">Reference proteome</keyword>
<evidence type="ECO:0000256" key="1">
    <source>
        <dbReference type="SAM" id="MobiDB-lite"/>
    </source>
</evidence>
<dbReference type="EMBL" id="KF713486">
    <property type="protein sequence ID" value="AHB79616.1"/>
    <property type="molecule type" value="Genomic_DNA"/>
</dbReference>
<name>V5UQ01_9CAUD</name>
<dbReference type="Proteomes" id="UP000018806">
    <property type="component" value="Segment"/>
</dbReference>
<gene>
    <name evidence="2" type="primary">86</name>
    <name evidence="2" type="ORF">PBI_VALIDUS_86</name>
</gene>
<dbReference type="KEGG" id="vg:18479883"/>
<accession>V5UQ01</accession>
<dbReference type="OrthoDB" id="20772at10239"/>
<reference evidence="2 3" key="1">
    <citation type="submission" date="2013-09" db="EMBL/GenBank/DDBJ databases">
        <authorList>
            <person name="Alapati N."/>
            <person name="Amjadi S."/>
            <person name="Brashears C.B."/>
            <person name="Briell V.C."/>
            <person name="Cody B.J."/>
            <person name="Durham R.J."/>
            <person name="Griffin A.K."/>
            <person name="Henderson M.S."/>
            <person name="Interrante E.J."/>
            <person name="Killingsworth B.W."/>
            <person name="Kolar C.R."/>
            <person name="Lee T."/>
            <person name="Mundhenk S.E."/>
            <person name="Myers M.E."/>
            <person name="Olaniyan O.M."/>
            <person name="Orlando C.M."/>
            <person name="Peterson C.E."/>
            <person name="Riley B.C."/>
            <person name="Sawyer L.E."/>
            <person name="Simitzi N.J."/>
            <person name="St Cyr M.K."/>
            <person name="White R.K."/>
            <person name="Wu H."/>
            <person name="Adair T.L."/>
            <person name="Gibbon B.C."/>
            <person name="Buck G.A."/>
            <person name="Campbell R."/>
            <person name="Carvalho M.R."/>
            <person name="Duckworth R.A."/>
            <person name="Dunn T."/>
            <person name="Halpern C."/>
            <person name="Johnson A."/>
            <person name="Kiflezghi M.G."/>
            <person name="Lee V."/>
            <person name="Loviza R.A."/>
            <person name="Serrano M.G."/>
            <person name="Shah Z.V."/>
            <person name="Sharma K."/>
            <person name="Voegtly L.J."/>
            <person name="Walstead R."/>
            <person name="Wang Y.P."/>
            <person name="Bradley K.W."/>
            <person name="Clarke D.Q."/>
            <person name="Barker L.P."/>
            <person name="Bailey C."/>
            <person name="Asai D.J."/>
            <person name="Bowman C.A."/>
            <person name="Russell D.A."/>
            <person name="Pope W.H."/>
            <person name="Jacobs-Sera D."/>
            <person name="Hendrix R.W."/>
            <person name="Hatfull G.F."/>
        </authorList>
    </citation>
    <scope>NUCLEOTIDE SEQUENCE [LARGE SCALE GENOMIC DNA]</scope>
</reference>